<reference evidence="1 2" key="1">
    <citation type="submission" date="2023-05" db="EMBL/GenBank/DDBJ databases">
        <title>Actinoplanes sp. NEAU-A12 genome sequencing.</title>
        <authorList>
            <person name="Wang Z.-S."/>
        </authorList>
    </citation>
    <scope>NUCLEOTIDE SEQUENCE [LARGE SCALE GENOMIC DNA]</scope>
    <source>
        <strain evidence="1 2">NEAU-A12</strain>
    </source>
</reference>
<comment type="caution">
    <text evidence="1">The sequence shown here is derived from an EMBL/GenBank/DDBJ whole genome shotgun (WGS) entry which is preliminary data.</text>
</comment>
<dbReference type="Pfam" id="PF04268">
    <property type="entry name" value="SoxG"/>
    <property type="match status" value="1"/>
</dbReference>
<dbReference type="Gene3D" id="3.30.1360.120">
    <property type="entry name" value="Probable tRNA modification gtpase trme, domain 1"/>
    <property type="match status" value="1"/>
</dbReference>
<dbReference type="Gene3D" id="3.30.70.1520">
    <property type="entry name" value="Heterotetrameric sarcosine oxidase"/>
    <property type="match status" value="1"/>
</dbReference>
<accession>A0ABT6WBI0</accession>
<evidence type="ECO:0000313" key="2">
    <source>
        <dbReference type="Proteomes" id="UP001241758"/>
    </source>
</evidence>
<dbReference type="RefSeq" id="WP_282756239.1">
    <property type="nucleotide sequence ID" value="NZ_JASCTH010000001.1"/>
</dbReference>
<sequence>MADRNFRHSPLEGFSSGGAVAMSEVPFLAQINLRLDPAGPAAAAVGKDLGVALPRRGGTSATSGDVSVLWLGPDEWLVVGPPGAETRLTALLESAAGAAHASVVDVSAQRTAVALRGPRVRELLALGCSLDLHPRVFGVGDCAQTMLAHAPVVVWRRESEFWILVRASFAGHLAAWLEDAGIEFTVRD</sequence>
<keyword evidence="2" id="KW-1185">Reference proteome</keyword>
<dbReference type="EMBL" id="JASCTH010000001">
    <property type="protein sequence ID" value="MDI6097059.1"/>
    <property type="molecule type" value="Genomic_DNA"/>
</dbReference>
<protein>
    <submittedName>
        <fullName evidence="1">Sarcosine oxidase subunit gamma family protein</fullName>
    </submittedName>
</protein>
<dbReference type="SUPFAM" id="SSF103025">
    <property type="entry name" value="Folate-binding domain"/>
    <property type="match status" value="1"/>
</dbReference>
<organism evidence="1 2">
    <name type="scientific">Actinoplanes sandaracinus</name>
    <dbReference type="NCBI Taxonomy" id="3045177"/>
    <lineage>
        <taxon>Bacteria</taxon>
        <taxon>Bacillati</taxon>
        <taxon>Actinomycetota</taxon>
        <taxon>Actinomycetes</taxon>
        <taxon>Micromonosporales</taxon>
        <taxon>Micromonosporaceae</taxon>
        <taxon>Actinoplanes</taxon>
    </lineage>
</organism>
<dbReference type="NCBIfam" id="TIGR01375">
    <property type="entry name" value="soxG"/>
    <property type="match status" value="1"/>
</dbReference>
<dbReference type="Proteomes" id="UP001241758">
    <property type="component" value="Unassembled WGS sequence"/>
</dbReference>
<proteinExistence type="predicted"/>
<dbReference type="InterPro" id="IPR027266">
    <property type="entry name" value="TrmE/GcvT-like"/>
</dbReference>
<dbReference type="InterPro" id="IPR006280">
    <property type="entry name" value="SoxG_het"/>
</dbReference>
<gene>
    <name evidence="1" type="primary">soxG</name>
    <name evidence="1" type="ORF">QLQ12_00360</name>
</gene>
<evidence type="ECO:0000313" key="1">
    <source>
        <dbReference type="EMBL" id="MDI6097059.1"/>
    </source>
</evidence>
<name>A0ABT6WBI0_9ACTN</name>
<dbReference type="InterPro" id="IPR007375">
    <property type="entry name" value="SoxG"/>
</dbReference>